<evidence type="ECO:0000313" key="2">
    <source>
        <dbReference type="Proteomes" id="UP000269374"/>
    </source>
</evidence>
<sequence>MKKILKFGLGIVAGAATAHVVYHGYKSMEENLLRELTDTARQHFSDEKIDVVWIFEDPDHGAYFKGGVVNGNKAISFEINAETLEISSEKNTKIKLI</sequence>
<accession>A0A387BTJ8</accession>
<evidence type="ECO:0008006" key="3">
    <source>
        <dbReference type="Google" id="ProtNLM"/>
    </source>
</evidence>
<dbReference type="KEGG" id="lact:D7I46_12490"/>
<dbReference type="OrthoDB" id="2243621at2"/>
<protein>
    <recommendedName>
        <fullName evidence="3">PepSY domain-containing protein</fullName>
    </recommendedName>
</protein>
<evidence type="ECO:0000313" key="1">
    <source>
        <dbReference type="EMBL" id="AYG01801.1"/>
    </source>
</evidence>
<proteinExistence type="predicted"/>
<dbReference type="RefSeq" id="WP_120773170.1">
    <property type="nucleotide sequence ID" value="NZ_CP032627.1"/>
</dbReference>
<keyword evidence="2" id="KW-1185">Reference proteome</keyword>
<dbReference type="EMBL" id="CP032627">
    <property type="protein sequence ID" value="AYG01801.1"/>
    <property type="molecule type" value="Genomic_DNA"/>
</dbReference>
<dbReference type="Proteomes" id="UP000269374">
    <property type="component" value="Chromosome"/>
</dbReference>
<dbReference type="AlphaFoldDB" id="A0A387BTJ8"/>
<name>A0A387BTJ8_9LACT</name>
<gene>
    <name evidence="1" type="ORF">D7I46_12490</name>
</gene>
<reference evidence="1 2" key="1">
    <citation type="submission" date="2018-09" db="EMBL/GenBank/DDBJ databases">
        <title>Genome sequencing of strain 1JSPR-7.</title>
        <authorList>
            <person name="Heo J."/>
            <person name="Kim S.-J."/>
            <person name="Kwon S.-W."/>
        </authorList>
    </citation>
    <scope>NUCLEOTIDE SEQUENCE [LARGE SCALE GENOMIC DNA]</scope>
    <source>
        <strain evidence="1 2">1JSPR-7</strain>
    </source>
</reference>
<organism evidence="1 2">
    <name type="scientific">Lactococcus allomyrinae</name>
    <dbReference type="NCBI Taxonomy" id="2419773"/>
    <lineage>
        <taxon>Bacteria</taxon>
        <taxon>Bacillati</taxon>
        <taxon>Bacillota</taxon>
        <taxon>Bacilli</taxon>
        <taxon>Lactobacillales</taxon>
        <taxon>Streptococcaceae</taxon>
        <taxon>Lactococcus</taxon>
    </lineage>
</organism>